<dbReference type="AlphaFoldDB" id="A0AAD9JW09"/>
<dbReference type="Pfam" id="PF00001">
    <property type="entry name" value="7tm_1"/>
    <property type="match status" value="1"/>
</dbReference>
<feature type="transmembrane region" description="Helical" evidence="6">
    <location>
        <begin position="79"/>
        <end position="101"/>
    </location>
</feature>
<keyword evidence="9" id="KW-1185">Reference proteome</keyword>
<organism evidence="8 9">
    <name type="scientific">Paralvinella palmiformis</name>
    <dbReference type="NCBI Taxonomy" id="53620"/>
    <lineage>
        <taxon>Eukaryota</taxon>
        <taxon>Metazoa</taxon>
        <taxon>Spiralia</taxon>
        <taxon>Lophotrochozoa</taxon>
        <taxon>Annelida</taxon>
        <taxon>Polychaeta</taxon>
        <taxon>Sedentaria</taxon>
        <taxon>Canalipalpata</taxon>
        <taxon>Terebellida</taxon>
        <taxon>Terebelliformia</taxon>
        <taxon>Alvinellidae</taxon>
        <taxon>Paralvinella</taxon>
    </lineage>
</organism>
<feature type="transmembrane region" description="Helical" evidence="6">
    <location>
        <begin position="276"/>
        <end position="297"/>
    </location>
</feature>
<keyword evidence="3 6" id="KW-0812">Transmembrane</keyword>
<gene>
    <name evidence="8" type="ORF">LSH36_147g02001</name>
</gene>
<comment type="caution">
    <text evidence="8">The sequence shown here is derived from an EMBL/GenBank/DDBJ whole genome shotgun (WGS) entry which is preliminary data.</text>
</comment>
<feature type="transmembrane region" description="Helical" evidence="6">
    <location>
        <begin position="167"/>
        <end position="188"/>
    </location>
</feature>
<keyword evidence="2" id="KW-1003">Cell membrane</keyword>
<dbReference type="SUPFAM" id="SSF81321">
    <property type="entry name" value="Family A G protein-coupled receptor-like"/>
    <property type="match status" value="1"/>
</dbReference>
<dbReference type="PRINTS" id="PR00237">
    <property type="entry name" value="GPCRRHODOPSN"/>
</dbReference>
<dbReference type="PANTHER" id="PTHR22750">
    <property type="entry name" value="G-PROTEIN COUPLED RECEPTOR"/>
    <property type="match status" value="1"/>
</dbReference>
<dbReference type="Gene3D" id="1.20.1070.10">
    <property type="entry name" value="Rhodopsin 7-helix transmembrane proteins"/>
    <property type="match status" value="1"/>
</dbReference>
<evidence type="ECO:0000256" key="2">
    <source>
        <dbReference type="ARBA" id="ARBA00022475"/>
    </source>
</evidence>
<keyword evidence="5 6" id="KW-0472">Membrane</keyword>
<comment type="subcellular location">
    <subcellularLocation>
        <location evidence="1">Cell membrane</location>
        <topology evidence="1">Multi-pass membrane protein</topology>
    </subcellularLocation>
</comment>
<feature type="transmembrane region" description="Helical" evidence="6">
    <location>
        <begin position="12"/>
        <end position="33"/>
    </location>
</feature>
<evidence type="ECO:0000256" key="1">
    <source>
        <dbReference type="ARBA" id="ARBA00004651"/>
    </source>
</evidence>
<evidence type="ECO:0000313" key="9">
    <source>
        <dbReference type="Proteomes" id="UP001208570"/>
    </source>
</evidence>
<dbReference type="Proteomes" id="UP001208570">
    <property type="component" value="Unassembled WGS sequence"/>
</dbReference>
<evidence type="ECO:0000259" key="7">
    <source>
        <dbReference type="PROSITE" id="PS50262"/>
    </source>
</evidence>
<dbReference type="CDD" id="cd00637">
    <property type="entry name" value="7tm_classA_rhodopsin-like"/>
    <property type="match status" value="1"/>
</dbReference>
<dbReference type="GO" id="GO:0004930">
    <property type="term" value="F:G protein-coupled receptor activity"/>
    <property type="evidence" value="ECO:0007669"/>
    <property type="project" value="InterPro"/>
</dbReference>
<proteinExistence type="predicted"/>
<feature type="transmembrane region" description="Helical" evidence="6">
    <location>
        <begin position="240"/>
        <end position="264"/>
    </location>
</feature>
<dbReference type="PROSITE" id="PS50262">
    <property type="entry name" value="G_PROTEIN_RECEP_F1_2"/>
    <property type="match status" value="1"/>
</dbReference>
<keyword evidence="4 6" id="KW-1133">Transmembrane helix</keyword>
<accession>A0AAD9JW09</accession>
<dbReference type="InterPro" id="IPR000276">
    <property type="entry name" value="GPCR_Rhodpsn"/>
</dbReference>
<protein>
    <recommendedName>
        <fullName evidence="7">G-protein coupled receptors family 1 profile domain-containing protein</fullName>
    </recommendedName>
</protein>
<feature type="transmembrane region" description="Helical" evidence="6">
    <location>
        <begin position="122"/>
        <end position="143"/>
    </location>
</feature>
<evidence type="ECO:0000256" key="6">
    <source>
        <dbReference type="SAM" id="Phobius"/>
    </source>
</evidence>
<evidence type="ECO:0000313" key="8">
    <source>
        <dbReference type="EMBL" id="KAK2159725.1"/>
    </source>
</evidence>
<feature type="domain" description="G-protein coupled receptors family 1 profile" evidence="7">
    <location>
        <begin position="25"/>
        <end position="295"/>
    </location>
</feature>
<dbReference type="GO" id="GO:0005886">
    <property type="term" value="C:plasma membrane"/>
    <property type="evidence" value="ECO:0007669"/>
    <property type="project" value="UniProtKB-SubCell"/>
</dbReference>
<dbReference type="InterPro" id="IPR017452">
    <property type="entry name" value="GPCR_Rhodpsn_7TM"/>
</dbReference>
<evidence type="ECO:0000256" key="3">
    <source>
        <dbReference type="ARBA" id="ARBA00022692"/>
    </source>
</evidence>
<name>A0AAD9JW09_9ANNE</name>
<feature type="transmembrane region" description="Helical" evidence="6">
    <location>
        <begin position="45"/>
        <end position="67"/>
    </location>
</feature>
<evidence type="ECO:0000256" key="4">
    <source>
        <dbReference type="ARBA" id="ARBA00022989"/>
    </source>
</evidence>
<dbReference type="EMBL" id="JAODUP010000147">
    <property type="protein sequence ID" value="KAK2159725.1"/>
    <property type="molecule type" value="Genomic_DNA"/>
</dbReference>
<sequence length="338" mass="38455">MTCFFVPADASAIVHFILAFLMISGNVTVSLALRLMKSVKRATVIFLANLAVSNLVQSIIFLFRAIFFLWHINTVNGCLFMQMLVTASTGSYMMGILYIYLDLYISLKKMSVSKPVISSRMAVIMCSVAWMIWLCWGAIGYIMRNVKYKYNHEVGCSVSCGVYTKEYILFIAISLFAGFLAIFLFHILSYRLIKKAQMQQAVAAAAGHQSNISTVGGSVTRQRKGKTSHWLKKNEAILKMIILVLIIFIICFYPVVIFTLVIFYCTSCAADIRKEVLYVVYLLVAFQYNSNGFIYLIKIPEFQDVFRRFCCRKLVAQRRVGPIDINREGTKIRIINDH</sequence>
<reference evidence="8" key="1">
    <citation type="journal article" date="2023" name="Mol. Biol. Evol.">
        <title>Third-Generation Sequencing Reveals the Adaptive Role of the Epigenome in Three Deep-Sea Polychaetes.</title>
        <authorList>
            <person name="Perez M."/>
            <person name="Aroh O."/>
            <person name="Sun Y."/>
            <person name="Lan Y."/>
            <person name="Juniper S.K."/>
            <person name="Young C.R."/>
            <person name="Angers B."/>
            <person name="Qian P.Y."/>
        </authorList>
    </citation>
    <scope>NUCLEOTIDE SEQUENCE</scope>
    <source>
        <strain evidence="8">P08H-3</strain>
    </source>
</reference>
<evidence type="ECO:0000256" key="5">
    <source>
        <dbReference type="ARBA" id="ARBA00023136"/>
    </source>
</evidence>